<evidence type="ECO:0000313" key="6">
    <source>
        <dbReference type="EMBL" id="KAK7196361.1"/>
    </source>
</evidence>
<dbReference type="InterPro" id="IPR036412">
    <property type="entry name" value="HAD-like_sf"/>
</dbReference>
<dbReference type="Gene3D" id="3.30.1240.10">
    <property type="match status" value="1"/>
</dbReference>
<dbReference type="EMBL" id="JAECZO010000074">
    <property type="protein sequence ID" value="KAK7196361.1"/>
    <property type="molecule type" value="Genomic_DNA"/>
</dbReference>
<keyword evidence="7" id="KW-1185">Reference proteome</keyword>
<proteinExistence type="inferred from homology"/>
<keyword evidence="4" id="KW-0460">Magnesium</keyword>
<dbReference type="Proteomes" id="UP001430356">
    <property type="component" value="Unassembled WGS sequence"/>
</dbReference>
<dbReference type="InterPro" id="IPR000150">
    <property type="entry name" value="Cof"/>
</dbReference>
<dbReference type="SUPFAM" id="SSF56784">
    <property type="entry name" value="HAD-like"/>
    <property type="match status" value="1"/>
</dbReference>
<dbReference type="PANTHER" id="PTHR47267:SF5">
    <property type="entry name" value="DEHALOGENASE-LIKE HYDROLASE, PUTATIVE-RELATED"/>
    <property type="match status" value="1"/>
</dbReference>
<gene>
    <name evidence="6" type="ORF">NESM_000572500</name>
</gene>
<keyword evidence="2" id="KW-0479">Metal-binding</keyword>
<keyword evidence="3" id="KW-0378">Hydrolase</keyword>
<evidence type="ECO:0000256" key="4">
    <source>
        <dbReference type="ARBA" id="ARBA00022842"/>
    </source>
</evidence>
<organism evidence="6 7">
    <name type="scientific">Novymonas esmeraldas</name>
    <dbReference type="NCBI Taxonomy" id="1808958"/>
    <lineage>
        <taxon>Eukaryota</taxon>
        <taxon>Discoba</taxon>
        <taxon>Euglenozoa</taxon>
        <taxon>Kinetoplastea</taxon>
        <taxon>Metakinetoplastina</taxon>
        <taxon>Trypanosomatida</taxon>
        <taxon>Trypanosomatidae</taxon>
        <taxon>Novymonas</taxon>
    </lineage>
</organism>
<dbReference type="GO" id="GO:0016787">
    <property type="term" value="F:hydrolase activity"/>
    <property type="evidence" value="ECO:0007669"/>
    <property type="project" value="UniProtKB-KW"/>
</dbReference>
<dbReference type="AlphaFoldDB" id="A0AAW0ET97"/>
<dbReference type="Pfam" id="PF08282">
    <property type="entry name" value="Hydrolase_3"/>
    <property type="match status" value="1"/>
</dbReference>
<evidence type="ECO:0000256" key="3">
    <source>
        <dbReference type="ARBA" id="ARBA00022801"/>
    </source>
</evidence>
<name>A0AAW0ET97_9TRYP</name>
<dbReference type="SFLD" id="SFLDS00003">
    <property type="entry name" value="Haloacid_Dehalogenase"/>
    <property type="match status" value="1"/>
</dbReference>
<comment type="similarity">
    <text evidence="5">Belongs to the HAD-like hydrolase superfamily. Cof family.</text>
</comment>
<evidence type="ECO:0000313" key="7">
    <source>
        <dbReference type="Proteomes" id="UP001430356"/>
    </source>
</evidence>
<dbReference type="InterPro" id="IPR006379">
    <property type="entry name" value="HAD-SF_hydro_IIB"/>
</dbReference>
<evidence type="ECO:0000256" key="2">
    <source>
        <dbReference type="ARBA" id="ARBA00022723"/>
    </source>
</evidence>
<dbReference type="PROSITE" id="PS01229">
    <property type="entry name" value="COF_2"/>
    <property type="match status" value="1"/>
</dbReference>
<dbReference type="NCBIfam" id="TIGR01484">
    <property type="entry name" value="HAD-SF-IIB"/>
    <property type="match status" value="1"/>
</dbReference>
<comment type="caution">
    <text evidence="6">The sequence shown here is derived from an EMBL/GenBank/DDBJ whole genome shotgun (WGS) entry which is preliminary data.</text>
</comment>
<evidence type="ECO:0000256" key="1">
    <source>
        <dbReference type="ARBA" id="ARBA00001946"/>
    </source>
</evidence>
<evidence type="ECO:0000256" key="5">
    <source>
        <dbReference type="ARBA" id="ARBA00034778"/>
    </source>
</evidence>
<dbReference type="SFLD" id="SFLDG01140">
    <property type="entry name" value="C2.B:_Phosphomannomutase_and_P"/>
    <property type="match status" value="1"/>
</dbReference>
<sequence>MVATTVRAVFVDLDGTLLNKDHALSDLTRDVLARLRRARPEVKLVVVTGRPHPHVLKLMSVLGLQPDYIVSNNGAVGHHGETRECIFAHSLPVSTVHSLLRLPLPTSLTADGNAEVVATAAAEVPVVAANLFRAEEWVTTAMVAGLGASYRLGFHPRVECDVTTREELWGDVYGFFFYGPHELLRPLEATLQQRFADSVSVAFSLPFILDVGPAGVDKGSAVRDVLARLQLRREDSIAFGDGMNDLAMLQAVGRGYVMANAAAELMAALPAMEVIGHHEDDGVARKLIDLYDL</sequence>
<dbReference type="InterPro" id="IPR023214">
    <property type="entry name" value="HAD_sf"/>
</dbReference>
<reference evidence="6 7" key="1">
    <citation type="journal article" date="2021" name="MBio">
        <title>A New Model Trypanosomatid, Novymonas esmeraldas: Genomic Perception of Its 'Candidatus Pandoraea novymonadis' Endosymbiont.</title>
        <authorList>
            <person name="Zakharova A."/>
            <person name="Saura A."/>
            <person name="Butenko A."/>
            <person name="Podesvova L."/>
            <person name="Warmusova S."/>
            <person name="Kostygov A.Y."/>
            <person name="Nenarokova A."/>
            <person name="Lukes J."/>
            <person name="Opperdoes F.R."/>
            <person name="Yurchenko V."/>
        </authorList>
    </citation>
    <scope>NUCLEOTIDE SEQUENCE [LARGE SCALE GENOMIC DNA]</scope>
    <source>
        <strain evidence="6 7">E262AT.01</strain>
    </source>
</reference>
<accession>A0AAW0ET97</accession>
<comment type="cofactor">
    <cofactor evidence="1">
        <name>Mg(2+)</name>
        <dbReference type="ChEBI" id="CHEBI:18420"/>
    </cofactor>
</comment>
<dbReference type="PANTHER" id="PTHR47267">
    <property type="match status" value="1"/>
</dbReference>
<dbReference type="NCBIfam" id="TIGR00099">
    <property type="entry name" value="Cof-subfamily"/>
    <property type="match status" value="1"/>
</dbReference>
<protein>
    <submittedName>
        <fullName evidence="6">Sucrose-6F-phosphate phosphohydrolase/haloacid dehalogenase-like hydrolase</fullName>
    </submittedName>
</protein>
<dbReference type="PROSITE" id="PS01228">
    <property type="entry name" value="COF_1"/>
    <property type="match status" value="1"/>
</dbReference>
<dbReference type="Gene3D" id="3.40.50.1000">
    <property type="entry name" value="HAD superfamily/HAD-like"/>
    <property type="match status" value="1"/>
</dbReference>
<dbReference type="GO" id="GO:0046872">
    <property type="term" value="F:metal ion binding"/>
    <property type="evidence" value="ECO:0007669"/>
    <property type="project" value="UniProtKB-KW"/>
</dbReference>